<organism evidence="1">
    <name type="scientific">hydrothermal vent metagenome</name>
    <dbReference type="NCBI Taxonomy" id="652676"/>
    <lineage>
        <taxon>unclassified sequences</taxon>
        <taxon>metagenomes</taxon>
        <taxon>ecological metagenomes</taxon>
    </lineage>
</organism>
<proteinExistence type="predicted"/>
<evidence type="ECO:0000313" key="1">
    <source>
        <dbReference type="EMBL" id="VAW05392.1"/>
    </source>
</evidence>
<name>A0A3B0SSY0_9ZZZZ</name>
<reference evidence="1" key="1">
    <citation type="submission" date="2018-06" db="EMBL/GenBank/DDBJ databases">
        <authorList>
            <person name="Zhirakovskaya E."/>
        </authorList>
    </citation>
    <scope>NUCLEOTIDE SEQUENCE</scope>
</reference>
<protein>
    <submittedName>
        <fullName evidence="1">Uncharacterized protein</fullName>
    </submittedName>
</protein>
<dbReference type="EMBL" id="UOEG01000297">
    <property type="protein sequence ID" value="VAW05392.1"/>
    <property type="molecule type" value="Genomic_DNA"/>
</dbReference>
<gene>
    <name evidence="1" type="ORF">MNBD_ALPHA07-1775</name>
</gene>
<dbReference type="AlphaFoldDB" id="A0A3B0SSY0"/>
<sequence>MSLEKITINDTEFVLDDMNEEAKAQLEAIVYTDAYIKNLRNRISMAETAKIAYLKALKHLTKEDA</sequence>
<accession>A0A3B0SSY0</accession>